<comment type="caution">
    <text evidence="1">The sequence shown here is derived from an EMBL/GenBank/DDBJ whole genome shotgun (WGS) entry which is preliminary data.</text>
</comment>
<accession>A0ACB9LE29</accession>
<sequence length="100" mass="11730">MHSWSVIILARGELLFHFDLKDGLCLCRVNRRSFLSTLLFSSAKCVEQIPRIPGISKRTSSPRHVSLCQRLELKRRFYAAILRNLLKLLKYWMVKWAGKI</sequence>
<organism evidence="1 2">
    <name type="scientific">Bauhinia variegata</name>
    <name type="common">Purple orchid tree</name>
    <name type="synonym">Phanera variegata</name>
    <dbReference type="NCBI Taxonomy" id="167791"/>
    <lineage>
        <taxon>Eukaryota</taxon>
        <taxon>Viridiplantae</taxon>
        <taxon>Streptophyta</taxon>
        <taxon>Embryophyta</taxon>
        <taxon>Tracheophyta</taxon>
        <taxon>Spermatophyta</taxon>
        <taxon>Magnoliopsida</taxon>
        <taxon>eudicotyledons</taxon>
        <taxon>Gunneridae</taxon>
        <taxon>Pentapetalae</taxon>
        <taxon>rosids</taxon>
        <taxon>fabids</taxon>
        <taxon>Fabales</taxon>
        <taxon>Fabaceae</taxon>
        <taxon>Cercidoideae</taxon>
        <taxon>Cercideae</taxon>
        <taxon>Bauhiniinae</taxon>
        <taxon>Bauhinia</taxon>
    </lineage>
</organism>
<reference evidence="1 2" key="1">
    <citation type="journal article" date="2022" name="DNA Res.">
        <title>Chromosomal-level genome assembly of the orchid tree Bauhinia variegata (Leguminosae; Cercidoideae) supports the allotetraploid origin hypothesis of Bauhinia.</title>
        <authorList>
            <person name="Zhong Y."/>
            <person name="Chen Y."/>
            <person name="Zheng D."/>
            <person name="Pang J."/>
            <person name="Liu Y."/>
            <person name="Luo S."/>
            <person name="Meng S."/>
            <person name="Qian L."/>
            <person name="Wei D."/>
            <person name="Dai S."/>
            <person name="Zhou R."/>
        </authorList>
    </citation>
    <scope>NUCLEOTIDE SEQUENCE [LARGE SCALE GENOMIC DNA]</scope>
    <source>
        <strain evidence="1">BV-YZ2020</strain>
    </source>
</reference>
<keyword evidence="2" id="KW-1185">Reference proteome</keyword>
<gene>
    <name evidence="1" type="ORF">L6164_031133</name>
</gene>
<name>A0ACB9LE29_BAUVA</name>
<protein>
    <submittedName>
        <fullName evidence="1">Uncharacterized protein</fullName>
    </submittedName>
</protein>
<proteinExistence type="predicted"/>
<evidence type="ECO:0000313" key="1">
    <source>
        <dbReference type="EMBL" id="KAI4308014.1"/>
    </source>
</evidence>
<evidence type="ECO:0000313" key="2">
    <source>
        <dbReference type="Proteomes" id="UP000828941"/>
    </source>
</evidence>
<dbReference type="Proteomes" id="UP000828941">
    <property type="component" value="Chromosome 12"/>
</dbReference>
<dbReference type="EMBL" id="CM039437">
    <property type="protein sequence ID" value="KAI4308014.1"/>
    <property type="molecule type" value="Genomic_DNA"/>
</dbReference>